<name>A0AA39P894_9AGAR</name>
<evidence type="ECO:0000313" key="1">
    <source>
        <dbReference type="EMBL" id="KAK0479417.1"/>
    </source>
</evidence>
<organism evidence="1 2">
    <name type="scientific">Armillaria luteobubalina</name>
    <dbReference type="NCBI Taxonomy" id="153913"/>
    <lineage>
        <taxon>Eukaryota</taxon>
        <taxon>Fungi</taxon>
        <taxon>Dikarya</taxon>
        <taxon>Basidiomycota</taxon>
        <taxon>Agaricomycotina</taxon>
        <taxon>Agaricomycetes</taxon>
        <taxon>Agaricomycetidae</taxon>
        <taxon>Agaricales</taxon>
        <taxon>Marasmiineae</taxon>
        <taxon>Physalacriaceae</taxon>
        <taxon>Armillaria</taxon>
    </lineage>
</organism>
<sequence length="119" mass="13404">MPPVEATPSTDGLFYTTLLVPGYWKTIHESFDPTEYTIFQDIVDTSHASGTLYSAMFKFSYPTGYSVSDHPLLSDPHFGLPSDDLIINHLRADSLIEMMGYGKHKSHVYDLHTSFNDNV</sequence>
<reference evidence="1" key="1">
    <citation type="submission" date="2023-06" db="EMBL/GenBank/DDBJ databases">
        <authorList>
            <consortium name="Lawrence Berkeley National Laboratory"/>
            <person name="Ahrendt S."/>
            <person name="Sahu N."/>
            <person name="Indic B."/>
            <person name="Wong-Bajracharya J."/>
            <person name="Merenyi Z."/>
            <person name="Ke H.-M."/>
            <person name="Monk M."/>
            <person name="Kocsube S."/>
            <person name="Drula E."/>
            <person name="Lipzen A."/>
            <person name="Balint B."/>
            <person name="Henrissat B."/>
            <person name="Andreopoulos B."/>
            <person name="Martin F.M."/>
            <person name="Harder C.B."/>
            <person name="Rigling D."/>
            <person name="Ford K.L."/>
            <person name="Foster G.D."/>
            <person name="Pangilinan J."/>
            <person name="Papanicolaou A."/>
            <person name="Barry K."/>
            <person name="LaButti K."/>
            <person name="Viragh M."/>
            <person name="Koriabine M."/>
            <person name="Yan M."/>
            <person name="Riley R."/>
            <person name="Champramary S."/>
            <person name="Plett K.L."/>
            <person name="Tsai I.J."/>
            <person name="Slot J."/>
            <person name="Sipos G."/>
            <person name="Plett J."/>
            <person name="Nagy L.G."/>
            <person name="Grigoriev I.V."/>
        </authorList>
    </citation>
    <scope>NUCLEOTIDE SEQUENCE</scope>
    <source>
        <strain evidence="1">HWK02</strain>
    </source>
</reference>
<comment type="caution">
    <text evidence="1">The sequence shown here is derived from an EMBL/GenBank/DDBJ whole genome shotgun (WGS) entry which is preliminary data.</text>
</comment>
<protein>
    <submittedName>
        <fullName evidence="1">Uncharacterized protein</fullName>
    </submittedName>
</protein>
<keyword evidence="2" id="KW-1185">Reference proteome</keyword>
<evidence type="ECO:0000313" key="2">
    <source>
        <dbReference type="Proteomes" id="UP001175228"/>
    </source>
</evidence>
<dbReference type="AlphaFoldDB" id="A0AA39P894"/>
<accession>A0AA39P894</accession>
<gene>
    <name evidence="1" type="ORF">EDD18DRAFT_1364221</name>
</gene>
<dbReference type="Proteomes" id="UP001175228">
    <property type="component" value="Unassembled WGS sequence"/>
</dbReference>
<dbReference type="EMBL" id="JAUEPU010000088">
    <property type="protein sequence ID" value="KAK0479417.1"/>
    <property type="molecule type" value="Genomic_DNA"/>
</dbReference>
<proteinExistence type="predicted"/>